<dbReference type="AlphaFoldDB" id="G0LL16"/>
<evidence type="ECO:0000256" key="5">
    <source>
        <dbReference type="SAM" id="MobiDB-lite"/>
    </source>
</evidence>
<feature type="compositionally biased region" description="Acidic residues" evidence="5">
    <location>
        <begin position="1"/>
        <end position="12"/>
    </location>
</feature>
<dbReference type="GO" id="GO:0009307">
    <property type="term" value="P:DNA restriction-modification system"/>
    <property type="evidence" value="ECO:0007669"/>
    <property type="project" value="UniProtKB-KW"/>
</dbReference>
<keyword evidence="7" id="KW-0378">Hydrolase</keyword>
<dbReference type="OrthoDB" id="307595at2157"/>
<dbReference type="Gene3D" id="1.10.287.1120">
    <property type="entry name" value="Bipartite methylase S protein"/>
    <property type="match status" value="1"/>
</dbReference>
<dbReference type="Pfam" id="PF01420">
    <property type="entry name" value="Methylase_S"/>
    <property type="match status" value="2"/>
</dbReference>
<dbReference type="EC" id="3.1.21.3" evidence="7"/>
<feature type="coiled-coil region" evidence="4">
    <location>
        <begin position="404"/>
        <end position="431"/>
    </location>
</feature>
<feature type="domain" description="Type I restriction modification DNA specificity" evidence="6">
    <location>
        <begin position="262"/>
        <end position="422"/>
    </location>
</feature>
<organism evidence="7 8">
    <name type="scientific">Haloquadratum walsbyi (strain DSM 16854 / JCM 12705 / C23)</name>
    <dbReference type="NCBI Taxonomy" id="768065"/>
    <lineage>
        <taxon>Archaea</taxon>
        <taxon>Methanobacteriati</taxon>
        <taxon>Methanobacteriota</taxon>
        <taxon>Stenosarchaea group</taxon>
        <taxon>Halobacteria</taxon>
        <taxon>Halobacteriales</taxon>
        <taxon>Haloferacaceae</taxon>
        <taxon>Haloquadratum</taxon>
    </lineage>
</organism>
<dbReference type="EMBL" id="FR746099">
    <property type="protein sequence ID" value="CCC40456.1"/>
    <property type="molecule type" value="Genomic_DNA"/>
</dbReference>
<gene>
    <name evidence="7" type="primary">rmeS2</name>
    <name evidence="7" type="ordered locus">Hqrw_2620</name>
</gene>
<sequence length="454" mass="51560">MSEDATLDEFSEFSESKASNESSLAKRWDMNQADEIMEITRGASPRPKGDPELFGGDIPWIKIGDVDVKSQKYTGETEDTVTEKGAEKSKLVDSGTLLVSNSGTCGYPMFAGTRSCVHDGWLILRDYENDLNPHYLYEYISWQQNYLKSLAPGSTQINLNTSRFGVLEIAIPPLSEQRKIATVLHTVDQAIQKTEEIINQTKRVKCGLLDDLFLDGYYNHESYENIRIGAFIYSKPAEWEIETIVSSKEGENGLRRGPFGGMLKKEIFVDSGYKVYQQQNVIYDEFDYGDYYITKEKYRDMERFSVEEDDLLISCSGTLGKVAKVPSEYEQGVINQALLKFSVNDDLFNVNYMKYFLESKVGQRQLVLSSRGSAMKNMAPMEFVRSSKVFRPSKKEQNKIAESLSAMDDKISSEKNKKDRLQRLKRALMQDLLSGEVRTTDVNIDVPQEVAQHG</sequence>
<evidence type="ECO:0000256" key="3">
    <source>
        <dbReference type="ARBA" id="ARBA00023125"/>
    </source>
</evidence>
<comment type="similarity">
    <text evidence="1">Belongs to the type-I restriction system S methylase family.</text>
</comment>
<evidence type="ECO:0000256" key="1">
    <source>
        <dbReference type="ARBA" id="ARBA00010923"/>
    </source>
</evidence>
<dbReference type="RefSeq" id="WP_014556073.1">
    <property type="nucleotide sequence ID" value="NC_017459.1"/>
</dbReference>
<protein>
    <submittedName>
        <fullName evidence="7">Type I site-specific deoxyribonuclease subunit RmeS</fullName>
        <ecNumber evidence="7">3.1.21.3</ecNumber>
    </submittedName>
</protein>
<dbReference type="GeneID" id="12447345"/>
<dbReference type="REBASE" id="36628">
    <property type="entry name" value="S2.HwaC23ORF2621P"/>
</dbReference>
<dbReference type="InterPro" id="IPR052021">
    <property type="entry name" value="Type-I_RS_S_subunit"/>
</dbReference>
<dbReference type="KEGG" id="hwc:Hqrw_2620"/>
<evidence type="ECO:0000256" key="2">
    <source>
        <dbReference type="ARBA" id="ARBA00022747"/>
    </source>
</evidence>
<evidence type="ECO:0000259" key="6">
    <source>
        <dbReference type="Pfam" id="PF01420"/>
    </source>
</evidence>
<evidence type="ECO:0000313" key="8">
    <source>
        <dbReference type="Proteomes" id="UP000007954"/>
    </source>
</evidence>
<proteinExistence type="inferred from homology"/>
<dbReference type="HOGENOM" id="CLU_021095_0_1_2"/>
<reference evidence="7 8" key="1">
    <citation type="journal article" date="2011" name="PLoS ONE">
        <title>Haloquadratum walsbyi: limited diversity in a global pond.</title>
        <authorList>
            <person name="Dyall-Smith M."/>
            <person name="Pfeiffer F."/>
            <person name="Klee K."/>
            <person name="Palm P."/>
            <person name="Gross K."/>
            <person name="Schuster S.C."/>
            <person name="Rampp M."/>
            <person name="Oesterhelt D."/>
        </authorList>
    </citation>
    <scope>NUCLEOTIDE SEQUENCE [LARGE SCALE GENOMIC DNA]</scope>
    <source>
        <strain evidence="8">DSM 16854 / JCM 12705 / C23</strain>
    </source>
</reference>
<dbReference type="CDD" id="cd17283">
    <property type="entry name" value="RMtype1_S_Hpy180ORF7835P_TRD2-CR2_like"/>
    <property type="match status" value="1"/>
</dbReference>
<dbReference type="PANTHER" id="PTHR30408:SF12">
    <property type="entry name" value="TYPE I RESTRICTION ENZYME MJAVIII SPECIFICITY SUBUNIT"/>
    <property type="match status" value="1"/>
</dbReference>
<dbReference type="InterPro" id="IPR000055">
    <property type="entry name" value="Restrct_endonuc_typeI_TRD"/>
</dbReference>
<accession>G0LL16</accession>
<evidence type="ECO:0000256" key="4">
    <source>
        <dbReference type="SAM" id="Coils"/>
    </source>
</evidence>
<keyword evidence="4" id="KW-0175">Coiled coil</keyword>
<dbReference type="SUPFAM" id="SSF116734">
    <property type="entry name" value="DNA methylase specificity domain"/>
    <property type="match status" value="2"/>
</dbReference>
<evidence type="ECO:0000313" key="7">
    <source>
        <dbReference type="EMBL" id="CCC40456.1"/>
    </source>
</evidence>
<dbReference type="Gene3D" id="3.90.220.20">
    <property type="entry name" value="DNA methylase specificity domains"/>
    <property type="match status" value="2"/>
</dbReference>
<dbReference type="GO" id="GO:0009035">
    <property type="term" value="F:type I site-specific deoxyribonuclease activity"/>
    <property type="evidence" value="ECO:0007669"/>
    <property type="project" value="UniProtKB-EC"/>
</dbReference>
<name>G0LL16_HALWC</name>
<dbReference type="GO" id="GO:0003677">
    <property type="term" value="F:DNA binding"/>
    <property type="evidence" value="ECO:0007669"/>
    <property type="project" value="UniProtKB-KW"/>
</dbReference>
<dbReference type="InterPro" id="IPR044946">
    <property type="entry name" value="Restrct_endonuc_typeI_TRD_sf"/>
</dbReference>
<dbReference type="PANTHER" id="PTHR30408">
    <property type="entry name" value="TYPE-1 RESTRICTION ENZYME ECOKI SPECIFICITY PROTEIN"/>
    <property type="match status" value="1"/>
</dbReference>
<feature type="region of interest" description="Disordered" evidence="5">
    <location>
        <begin position="1"/>
        <end position="27"/>
    </location>
</feature>
<feature type="domain" description="Type I restriction modification DNA specificity" evidence="6">
    <location>
        <begin position="27"/>
        <end position="200"/>
    </location>
</feature>
<dbReference type="Proteomes" id="UP000007954">
    <property type="component" value="Chromosome"/>
</dbReference>
<keyword evidence="2" id="KW-0680">Restriction system</keyword>
<keyword evidence="3" id="KW-0238">DNA-binding</keyword>